<dbReference type="EMBL" id="JAPRFR010000001">
    <property type="protein sequence ID" value="MCZ0725224.1"/>
    <property type="molecule type" value="Genomic_DNA"/>
</dbReference>
<organism evidence="1 2">
    <name type="scientific">Aerococcus kribbianus</name>
    <dbReference type="NCBI Taxonomy" id="2999064"/>
    <lineage>
        <taxon>Bacteria</taxon>
        <taxon>Bacillati</taxon>
        <taxon>Bacillota</taxon>
        <taxon>Bacilli</taxon>
        <taxon>Lactobacillales</taxon>
        <taxon>Aerococcaceae</taxon>
        <taxon>Aerococcus</taxon>
    </lineage>
</organism>
<proteinExistence type="predicted"/>
<comment type="caution">
    <text evidence="1">The sequence shown here is derived from an EMBL/GenBank/DDBJ whole genome shotgun (WGS) entry which is preliminary data.</text>
</comment>
<keyword evidence="2" id="KW-1185">Reference proteome</keyword>
<sequence length="142" mass="16397">MTDIITYLQAELKHYDTNYPWQIIVHEDIQSVFIKIYLPVVDSGYYELIFHLDGLVDQVVETPKKIILPLFNQADKTEKGYLEALLLGMRELSHRLGTQIQELEAGKRLTVDLTWPNKSLESIIATRKSLDRYDYGLLGLEG</sequence>
<dbReference type="RefSeq" id="WP_268751548.1">
    <property type="nucleotide sequence ID" value="NZ_JAPRFQ010000001.1"/>
</dbReference>
<evidence type="ECO:0000313" key="1">
    <source>
        <dbReference type="EMBL" id="MCZ0725224.1"/>
    </source>
</evidence>
<evidence type="ECO:0000313" key="2">
    <source>
        <dbReference type="Proteomes" id="UP001146670"/>
    </source>
</evidence>
<name>A0A9X3FU61_9LACT</name>
<gene>
    <name evidence="1" type="ORF">OW157_01405</name>
</gene>
<reference evidence="1" key="1">
    <citation type="submission" date="2022-12" db="EMBL/GenBank/DDBJ databases">
        <title>Description and comparative metabolic analysis of Aerococcus sp. nov., isolated from the feces of a pig.</title>
        <authorList>
            <person name="Chang Y.-H."/>
        </authorList>
    </citation>
    <scope>NUCLEOTIDE SEQUENCE</scope>
    <source>
        <strain evidence="1">YH-aer222</strain>
    </source>
</reference>
<protein>
    <submittedName>
        <fullName evidence="1">Uncharacterized protein</fullName>
    </submittedName>
</protein>
<dbReference type="AlphaFoldDB" id="A0A9X3FU61"/>
<accession>A0A9X3FU61</accession>
<dbReference type="Proteomes" id="UP001146670">
    <property type="component" value="Unassembled WGS sequence"/>
</dbReference>